<keyword evidence="3" id="KW-1185">Reference proteome</keyword>
<proteinExistence type="predicted"/>
<reference evidence="2 3" key="1">
    <citation type="submission" date="2017-01" db="EMBL/GenBank/DDBJ databases">
        <title>Genome analysis of Paenibacillus selenitrireducens ES3-24.</title>
        <authorList>
            <person name="Xu D."/>
            <person name="Yao R."/>
            <person name="Zheng S."/>
        </authorList>
    </citation>
    <scope>NUCLEOTIDE SEQUENCE [LARGE SCALE GENOMIC DNA]</scope>
    <source>
        <strain evidence="2 3">ES3-24</strain>
    </source>
</reference>
<dbReference type="RefSeq" id="WP_078497092.1">
    <property type="nucleotide sequence ID" value="NZ_MSZX01000001.1"/>
</dbReference>
<dbReference type="AlphaFoldDB" id="A0A1T2XNC2"/>
<dbReference type="OrthoDB" id="9894703at2"/>
<feature type="region of interest" description="Disordered" evidence="1">
    <location>
        <begin position="96"/>
        <end position="126"/>
    </location>
</feature>
<gene>
    <name evidence="2" type="ORF">BVG16_03330</name>
</gene>
<evidence type="ECO:0000313" key="3">
    <source>
        <dbReference type="Proteomes" id="UP000190188"/>
    </source>
</evidence>
<evidence type="ECO:0000256" key="1">
    <source>
        <dbReference type="SAM" id="MobiDB-lite"/>
    </source>
</evidence>
<organism evidence="2 3">
    <name type="scientific">Paenibacillus selenitireducens</name>
    <dbReference type="NCBI Taxonomy" id="1324314"/>
    <lineage>
        <taxon>Bacteria</taxon>
        <taxon>Bacillati</taxon>
        <taxon>Bacillota</taxon>
        <taxon>Bacilli</taxon>
        <taxon>Bacillales</taxon>
        <taxon>Paenibacillaceae</taxon>
        <taxon>Paenibacillus</taxon>
    </lineage>
</organism>
<accession>A0A1T2XNC2</accession>
<comment type="caution">
    <text evidence="2">The sequence shown here is derived from an EMBL/GenBank/DDBJ whole genome shotgun (WGS) entry which is preliminary data.</text>
</comment>
<sequence length="126" mass="14000">MAADRRKESKKKNQPRKDPNPRTHKLHRYPELSVQQWAIIIALFSNALFVDSVIINRNKTVQVILGGDFSKMGMVSPEALTDESLAIFEAVEAADAANLSQQHHHHPPTRSNPGGKKSGAKTKSKH</sequence>
<feature type="region of interest" description="Disordered" evidence="1">
    <location>
        <begin position="1"/>
        <end position="28"/>
    </location>
</feature>
<protein>
    <submittedName>
        <fullName evidence="2">Uncharacterized protein</fullName>
    </submittedName>
</protein>
<evidence type="ECO:0000313" key="2">
    <source>
        <dbReference type="EMBL" id="OPA81357.1"/>
    </source>
</evidence>
<dbReference type="EMBL" id="MSZX01000001">
    <property type="protein sequence ID" value="OPA81357.1"/>
    <property type="molecule type" value="Genomic_DNA"/>
</dbReference>
<name>A0A1T2XNC2_9BACL</name>
<dbReference type="Proteomes" id="UP000190188">
    <property type="component" value="Unassembled WGS sequence"/>
</dbReference>